<protein>
    <submittedName>
        <fullName evidence="4">Uncharacterized protein</fullName>
    </submittedName>
</protein>
<reference evidence="5" key="1">
    <citation type="journal article" date="2008" name="Nat. Genet.">
        <title>The Pristionchus pacificus genome provides a unique perspective on nematode lifestyle and parasitism.</title>
        <authorList>
            <person name="Dieterich C."/>
            <person name="Clifton S.W."/>
            <person name="Schuster L.N."/>
            <person name="Chinwalla A."/>
            <person name="Delehaunty K."/>
            <person name="Dinkelacker I."/>
            <person name="Fulton L."/>
            <person name="Fulton R."/>
            <person name="Godfrey J."/>
            <person name="Minx P."/>
            <person name="Mitreva M."/>
            <person name="Roeseler W."/>
            <person name="Tian H."/>
            <person name="Witte H."/>
            <person name="Yang S.P."/>
            <person name="Wilson R.K."/>
            <person name="Sommer R.J."/>
        </authorList>
    </citation>
    <scope>NUCLEOTIDE SEQUENCE [LARGE SCALE GENOMIC DNA]</scope>
    <source>
        <strain evidence="5">PS312</strain>
    </source>
</reference>
<accession>A0A2A6BZS4</accession>
<keyword evidence="1" id="KW-0175">Coiled coil</keyword>
<keyword evidence="5" id="KW-1185">Reference proteome</keyword>
<sequence length="779" mass="89497">MASLLSYQDELASTFTEIINNEDGPTGNEPSVVEYFVRSEQTVAEEYSPTDIKIMELDRSGRCESWSDDARKLLEEEKQRIKNEKKDKRRKARQKYICWRDKDDQTTNSLETVMQGGQNITEYKISNVTLPLQLPEGILHLRTLIVFDETEKRFVSSYIASSQLPGRLYVITNARYPSVDAYFVEHLGILNVIMITDEIFCSPFKCYYVMDARDNLITRDVLSFRRLSSKLVEAQLPTDYRFVMAEYSYFSYFRFDRYIIVEHVSGARKVAKITKHGCCQINIALQSRSRVKEYLKYGFPLSQTLPGSRITEWRNNKLYVLDANIKNSEIYIEDVEQNESIQMLSMGFMDNGSMFNDFIIVMKEIEGRTSIRVFDITEQTAHMTDVRTPHYNMMREGDEDCEDESDYESDSDYDHDSRAPKGNEFRDGFEVDPIEEECSSTRKAQIDEHVDKWWDKNLLEAKESRRAKRRQCWRYLAAAGLFIAVGIVMVVCVHMLVERNRVHLLSQLGMVFEARRERLPLPLLEGDLGLRTLMLPLPTSGGQFTPFIAYSQSPGRLNVVTNATHPDYNAYFVEHPEIQNVTMVTDDFFCSRTTCFFLKDAHNDDFFTNHTVVYRNLTYQLAIVPLPSEFSFATAPPCSFLHLPHCYLLGEHQHHSGYVLAKAISSDNIIFIVMETSGLHIYKNGLGAKVKIAEGNPDKIDTLKVNDSVFLVLLMTKEAPGKTRVEILALNPDNDIIRRDSMVIPSGPEAITPLLRDKTFEICHVTGAEVECFVNVPPE</sequence>
<evidence type="ECO:0000256" key="3">
    <source>
        <dbReference type="SAM" id="Phobius"/>
    </source>
</evidence>
<feature type="compositionally biased region" description="Basic and acidic residues" evidence="2">
    <location>
        <begin position="412"/>
        <end position="427"/>
    </location>
</feature>
<reference evidence="4" key="2">
    <citation type="submission" date="2022-06" db="UniProtKB">
        <authorList>
            <consortium name="EnsemblMetazoa"/>
        </authorList>
    </citation>
    <scope>IDENTIFICATION</scope>
    <source>
        <strain evidence="4">PS312</strain>
    </source>
</reference>
<name>A0A2A6BZS4_PRIPA</name>
<gene>
    <name evidence="4" type="primary">WBGene00280400</name>
</gene>
<dbReference type="EnsemblMetazoa" id="PPA42031.1">
    <property type="protein sequence ID" value="PPA42031.1"/>
    <property type="gene ID" value="WBGene00280400"/>
</dbReference>
<feature type="compositionally biased region" description="Acidic residues" evidence="2">
    <location>
        <begin position="397"/>
        <end position="411"/>
    </location>
</feature>
<evidence type="ECO:0000256" key="2">
    <source>
        <dbReference type="SAM" id="MobiDB-lite"/>
    </source>
</evidence>
<proteinExistence type="predicted"/>
<dbReference type="AlphaFoldDB" id="A0A2A6BZS4"/>
<evidence type="ECO:0000313" key="5">
    <source>
        <dbReference type="Proteomes" id="UP000005239"/>
    </source>
</evidence>
<dbReference type="Proteomes" id="UP000005239">
    <property type="component" value="Unassembled WGS sequence"/>
</dbReference>
<organism evidence="4 5">
    <name type="scientific">Pristionchus pacificus</name>
    <name type="common">Parasitic nematode worm</name>
    <dbReference type="NCBI Taxonomy" id="54126"/>
    <lineage>
        <taxon>Eukaryota</taxon>
        <taxon>Metazoa</taxon>
        <taxon>Ecdysozoa</taxon>
        <taxon>Nematoda</taxon>
        <taxon>Chromadorea</taxon>
        <taxon>Rhabditida</taxon>
        <taxon>Rhabditina</taxon>
        <taxon>Diplogasteromorpha</taxon>
        <taxon>Diplogasteroidea</taxon>
        <taxon>Neodiplogasteridae</taxon>
        <taxon>Pristionchus</taxon>
    </lineage>
</organism>
<keyword evidence="3" id="KW-0472">Membrane</keyword>
<keyword evidence="3" id="KW-0812">Transmembrane</keyword>
<feature type="transmembrane region" description="Helical" evidence="3">
    <location>
        <begin position="475"/>
        <end position="497"/>
    </location>
</feature>
<evidence type="ECO:0000313" key="4">
    <source>
        <dbReference type="EnsemblMetazoa" id="PPA42031.1"/>
    </source>
</evidence>
<feature type="region of interest" description="Disordered" evidence="2">
    <location>
        <begin position="393"/>
        <end position="427"/>
    </location>
</feature>
<feature type="coiled-coil region" evidence="1">
    <location>
        <begin position="67"/>
        <end position="95"/>
    </location>
</feature>
<accession>A0A8R1UY95</accession>
<keyword evidence="3" id="KW-1133">Transmembrane helix</keyword>
<evidence type="ECO:0000256" key="1">
    <source>
        <dbReference type="SAM" id="Coils"/>
    </source>
</evidence>